<dbReference type="Proteomes" id="UP000054248">
    <property type="component" value="Unassembled WGS sequence"/>
</dbReference>
<keyword evidence="3" id="KW-1185">Reference proteome</keyword>
<proteinExistence type="predicted"/>
<dbReference type="EMBL" id="KN823064">
    <property type="protein sequence ID" value="KIO24301.1"/>
    <property type="molecule type" value="Genomic_DNA"/>
</dbReference>
<evidence type="ECO:0000313" key="2">
    <source>
        <dbReference type="EMBL" id="KIO24301.1"/>
    </source>
</evidence>
<accession>A0A0C3QEI6</accession>
<evidence type="ECO:0000256" key="1">
    <source>
        <dbReference type="SAM" id="MobiDB-lite"/>
    </source>
</evidence>
<sequence>MASSHSRRISIETFSRAGLNGGLVVNLAEEQASSSRRPSFDALVRAKEEHRSHNRNLSVVSTISTATESSTHTRRSSVSSDPGTFIHREEENVPGCQEGIISSFAATNSPHIPGKTTVKHLKAAFRRSLGLGAKALASEIVVKKHGIIDQDALEDALLGHTAPLSEVTSFKITSSHSYIGYNQLVETLDYLSHTLPALQEIILYSQVYTLEELNNLSPYLSRFAQLRSFAVLDIRDDPPEVCPTLCKIITLWALARPTLQRVQFIAESWWEPTAPHEAQNDAPRTTEWIECSSTLLR</sequence>
<evidence type="ECO:0000313" key="3">
    <source>
        <dbReference type="Proteomes" id="UP000054248"/>
    </source>
</evidence>
<organism evidence="2 3">
    <name type="scientific">Tulasnella calospora MUT 4182</name>
    <dbReference type="NCBI Taxonomy" id="1051891"/>
    <lineage>
        <taxon>Eukaryota</taxon>
        <taxon>Fungi</taxon>
        <taxon>Dikarya</taxon>
        <taxon>Basidiomycota</taxon>
        <taxon>Agaricomycotina</taxon>
        <taxon>Agaricomycetes</taxon>
        <taxon>Cantharellales</taxon>
        <taxon>Tulasnellaceae</taxon>
        <taxon>Tulasnella</taxon>
    </lineage>
</organism>
<feature type="compositionally biased region" description="Low complexity" evidence="1">
    <location>
        <begin position="64"/>
        <end position="80"/>
    </location>
</feature>
<reference evidence="3" key="2">
    <citation type="submission" date="2015-01" db="EMBL/GenBank/DDBJ databases">
        <title>Evolutionary Origins and Diversification of the Mycorrhizal Mutualists.</title>
        <authorList>
            <consortium name="DOE Joint Genome Institute"/>
            <consortium name="Mycorrhizal Genomics Consortium"/>
            <person name="Kohler A."/>
            <person name="Kuo A."/>
            <person name="Nagy L.G."/>
            <person name="Floudas D."/>
            <person name="Copeland A."/>
            <person name="Barry K.W."/>
            <person name="Cichocki N."/>
            <person name="Veneault-Fourrey C."/>
            <person name="LaButti K."/>
            <person name="Lindquist E.A."/>
            <person name="Lipzen A."/>
            <person name="Lundell T."/>
            <person name="Morin E."/>
            <person name="Murat C."/>
            <person name="Riley R."/>
            <person name="Ohm R."/>
            <person name="Sun H."/>
            <person name="Tunlid A."/>
            <person name="Henrissat B."/>
            <person name="Grigoriev I.V."/>
            <person name="Hibbett D.S."/>
            <person name="Martin F."/>
        </authorList>
    </citation>
    <scope>NUCLEOTIDE SEQUENCE [LARGE SCALE GENOMIC DNA]</scope>
    <source>
        <strain evidence="3">MUT 4182</strain>
    </source>
</reference>
<dbReference type="OrthoDB" id="3165279at2759"/>
<feature type="region of interest" description="Disordered" evidence="1">
    <location>
        <begin position="62"/>
        <end position="86"/>
    </location>
</feature>
<name>A0A0C3QEI6_9AGAM</name>
<reference evidence="2 3" key="1">
    <citation type="submission" date="2014-04" db="EMBL/GenBank/DDBJ databases">
        <authorList>
            <consortium name="DOE Joint Genome Institute"/>
            <person name="Kuo A."/>
            <person name="Girlanda M."/>
            <person name="Perotto S."/>
            <person name="Kohler A."/>
            <person name="Nagy L.G."/>
            <person name="Floudas D."/>
            <person name="Copeland A."/>
            <person name="Barry K.W."/>
            <person name="Cichocki N."/>
            <person name="Veneault-Fourrey C."/>
            <person name="LaButti K."/>
            <person name="Lindquist E.A."/>
            <person name="Lipzen A."/>
            <person name="Lundell T."/>
            <person name="Morin E."/>
            <person name="Murat C."/>
            <person name="Sun H."/>
            <person name="Tunlid A."/>
            <person name="Henrissat B."/>
            <person name="Grigoriev I.V."/>
            <person name="Hibbett D.S."/>
            <person name="Martin F."/>
            <person name="Nordberg H.P."/>
            <person name="Cantor M.N."/>
            <person name="Hua S.X."/>
        </authorList>
    </citation>
    <scope>NUCLEOTIDE SEQUENCE [LARGE SCALE GENOMIC DNA]</scope>
    <source>
        <strain evidence="2 3">MUT 4182</strain>
    </source>
</reference>
<dbReference type="HOGENOM" id="CLU_937473_0_0_1"/>
<protein>
    <submittedName>
        <fullName evidence="2">Uncharacterized protein</fullName>
    </submittedName>
</protein>
<gene>
    <name evidence="2" type="ORF">M407DRAFT_213134</name>
</gene>
<dbReference type="AlphaFoldDB" id="A0A0C3QEI6"/>